<evidence type="ECO:0000313" key="1">
    <source>
        <dbReference type="EMBL" id="RVW98366.1"/>
    </source>
</evidence>
<reference evidence="1 2" key="1">
    <citation type="journal article" date="2018" name="PLoS Genet.">
        <title>Population sequencing reveals clonal diversity and ancestral inbreeding in the grapevine cultivar Chardonnay.</title>
        <authorList>
            <person name="Roach M.J."/>
            <person name="Johnson D.L."/>
            <person name="Bohlmann J."/>
            <person name="van Vuuren H.J."/>
            <person name="Jones S.J."/>
            <person name="Pretorius I.S."/>
            <person name="Schmidt S.A."/>
            <person name="Borneman A.R."/>
        </authorList>
    </citation>
    <scope>NUCLEOTIDE SEQUENCE [LARGE SCALE GENOMIC DNA]</scope>
    <source>
        <strain evidence="2">cv. Chardonnay</strain>
        <tissue evidence="1">Leaf</tissue>
    </source>
</reference>
<comment type="caution">
    <text evidence="1">The sequence shown here is derived from an EMBL/GenBank/DDBJ whole genome shotgun (WGS) entry which is preliminary data.</text>
</comment>
<name>A0A438INT7_VITVI</name>
<accession>A0A438INT7</accession>
<dbReference type="EMBL" id="QGNW01000094">
    <property type="protein sequence ID" value="RVW98366.1"/>
    <property type="molecule type" value="Genomic_DNA"/>
</dbReference>
<gene>
    <name evidence="1" type="ORF">CK203_034252</name>
</gene>
<evidence type="ECO:0000313" key="2">
    <source>
        <dbReference type="Proteomes" id="UP000288805"/>
    </source>
</evidence>
<sequence length="285" mass="30463">MMTANRATCIVFSDDDLPPEGSDHMRPLYISVGCSGRRVPSVLLDNGSALNADHGSIEPSYSFFPSSEDFGDGGFLPRLCSHVLRPAQQHGGARYYAKHVLSSRYGPGTASAWPSEFMAFSDRDVPFGLDSFPMRTIAYGATAQGEAHAPSDGIIGGLSTTQEAELQRLVQQLQLSDGAPGPSTSIGDIVDGAVPHDEYVDEMLAMSLSQTEEIAPSKLASPFDLFWCPSSRSPRRSRLHPSRGCRGCYSCVDLFDGPIGLVKGASDLVDPPLSFDVLIGICLSS</sequence>
<protein>
    <submittedName>
        <fullName evidence="1">Uncharacterized protein</fullName>
    </submittedName>
</protein>
<dbReference type="AlphaFoldDB" id="A0A438INT7"/>
<organism evidence="1 2">
    <name type="scientific">Vitis vinifera</name>
    <name type="common">Grape</name>
    <dbReference type="NCBI Taxonomy" id="29760"/>
    <lineage>
        <taxon>Eukaryota</taxon>
        <taxon>Viridiplantae</taxon>
        <taxon>Streptophyta</taxon>
        <taxon>Embryophyta</taxon>
        <taxon>Tracheophyta</taxon>
        <taxon>Spermatophyta</taxon>
        <taxon>Magnoliopsida</taxon>
        <taxon>eudicotyledons</taxon>
        <taxon>Gunneridae</taxon>
        <taxon>Pentapetalae</taxon>
        <taxon>rosids</taxon>
        <taxon>Vitales</taxon>
        <taxon>Vitaceae</taxon>
        <taxon>Viteae</taxon>
        <taxon>Vitis</taxon>
    </lineage>
</organism>
<dbReference type="Proteomes" id="UP000288805">
    <property type="component" value="Unassembled WGS sequence"/>
</dbReference>
<proteinExistence type="predicted"/>